<name>A0A0C9WRA8_9AGAR</name>
<evidence type="ECO:0000313" key="2">
    <source>
        <dbReference type="Proteomes" id="UP000054477"/>
    </source>
</evidence>
<protein>
    <submittedName>
        <fullName evidence="1">Uncharacterized protein</fullName>
    </submittedName>
</protein>
<reference evidence="1 2" key="1">
    <citation type="submission" date="2014-04" db="EMBL/GenBank/DDBJ databases">
        <authorList>
            <consortium name="DOE Joint Genome Institute"/>
            <person name="Kuo A."/>
            <person name="Kohler A."/>
            <person name="Nagy L.G."/>
            <person name="Floudas D."/>
            <person name="Copeland A."/>
            <person name="Barry K.W."/>
            <person name="Cichocki N."/>
            <person name="Veneault-Fourrey C."/>
            <person name="LaButti K."/>
            <person name="Lindquist E.A."/>
            <person name="Lipzen A."/>
            <person name="Lundell T."/>
            <person name="Morin E."/>
            <person name="Murat C."/>
            <person name="Sun H."/>
            <person name="Tunlid A."/>
            <person name="Henrissat B."/>
            <person name="Grigoriev I.V."/>
            <person name="Hibbett D.S."/>
            <person name="Martin F."/>
            <person name="Nordberg H.P."/>
            <person name="Cantor M.N."/>
            <person name="Hua S.X."/>
        </authorList>
    </citation>
    <scope>NUCLEOTIDE SEQUENCE [LARGE SCALE GENOMIC DNA]</scope>
    <source>
        <strain evidence="1 2">LaAM-08-1</strain>
    </source>
</reference>
<organism evidence="1 2">
    <name type="scientific">Laccaria amethystina LaAM-08-1</name>
    <dbReference type="NCBI Taxonomy" id="1095629"/>
    <lineage>
        <taxon>Eukaryota</taxon>
        <taxon>Fungi</taxon>
        <taxon>Dikarya</taxon>
        <taxon>Basidiomycota</taxon>
        <taxon>Agaricomycotina</taxon>
        <taxon>Agaricomycetes</taxon>
        <taxon>Agaricomycetidae</taxon>
        <taxon>Agaricales</taxon>
        <taxon>Agaricineae</taxon>
        <taxon>Hydnangiaceae</taxon>
        <taxon>Laccaria</taxon>
    </lineage>
</organism>
<dbReference type="HOGENOM" id="CLU_2838118_0_0_1"/>
<proteinExistence type="predicted"/>
<sequence length="66" mass="7103">VGRGRCLGDLTAWREAAAFVAQRRNGSGSGLANFERGNNSLIQTAHCPLPPHDPQSTHHRLQCNPG</sequence>
<dbReference type="AlphaFoldDB" id="A0A0C9WRA8"/>
<dbReference type="EMBL" id="KN838818">
    <property type="protein sequence ID" value="KIJ93915.1"/>
    <property type="molecule type" value="Genomic_DNA"/>
</dbReference>
<gene>
    <name evidence="1" type="ORF">K443DRAFT_111345</name>
</gene>
<feature type="non-terminal residue" evidence="1">
    <location>
        <position position="66"/>
    </location>
</feature>
<evidence type="ECO:0000313" key="1">
    <source>
        <dbReference type="EMBL" id="KIJ93915.1"/>
    </source>
</evidence>
<reference evidence="2" key="2">
    <citation type="submission" date="2015-01" db="EMBL/GenBank/DDBJ databases">
        <title>Evolutionary Origins and Diversification of the Mycorrhizal Mutualists.</title>
        <authorList>
            <consortium name="DOE Joint Genome Institute"/>
            <consortium name="Mycorrhizal Genomics Consortium"/>
            <person name="Kohler A."/>
            <person name="Kuo A."/>
            <person name="Nagy L.G."/>
            <person name="Floudas D."/>
            <person name="Copeland A."/>
            <person name="Barry K.W."/>
            <person name="Cichocki N."/>
            <person name="Veneault-Fourrey C."/>
            <person name="LaButti K."/>
            <person name="Lindquist E.A."/>
            <person name="Lipzen A."/>
            <person name="Lundell T."/>
            <person name="Morin E."/>
            <person name="Murat C."/>
            <person name="Riley R."/>
            <person name="Ohm R."/>
            <person name="Sun H."/>
            <person name="Tunlid A."/>
            <person name="Henrissat B."/>
            <person name="Grigoriev I.V."/>
            <person name="Hibbett D.S."/>
            <person name="Martin F."/>
        </authorList>
    </citation>
    <scope>NUCLEOTIDE SEQUENCE [LARGE SCALE GENOMIC DNA]</scope>
    <source>
        <strain evidence="2">LaAM-08-1</strain>
    </source>
</reference>
<keyword evidence="2" id="KW-1185">Reference proteome</keyword>
<dbReference type="Proteomes" id="UP000054477">
    <property type="component" value="Unassembled WGS sequence"/>
</dbReference>
<accession>A0A0C9WRA8</accession>